<feature type="compositionally biased region" description="Pro residues" evidence="1">
    <location>
        <begin position="455"/>
        <end position="471"/>
    </location>
</feature>
<gene>
    <name evidence="3" type="ORF">U3653_22920</name>
    <name evidence="4" type="ORF">U3653_23185</name>
</gene>
<sequence>MTSGGLTELSEADRRQAMNRLEVLRPYLEDDVPLTRAAAASGTPLRTAQRWLHRYRSAGLTGLAPTHRRRSSRRTHPELVRLIEAMALRRPRPSLAAITRRAARVAAEQGWTPVSYSTVRAIVTDLDPAMLTLAHDGAAAFRDTYELVYRRRAEHPNQMWQADHTQLDILVVEAGRNRRPWLTVVLDDCSRAVPGYTVNLGAPSALNTSLALRQAIWTKPDPGWPMCGIPETLYVDHGSDFTSQHLAQVAADLKFQIVHSTVARPQGRGKIERFFGSINTELLTELPGHLVAGKPVTAPALSLRQLDEAINRFVTATYHQRTHSEIGASPQQAWVADGWLPRMPDSLEQLDLLLVTAATPRVVHRDGIHFQGLRYLHPTLAAYVRETVTIRYDPRDITALRVFHRNRFLCTAIDPNHSGDTIGLKDIQAARRAYRHRIRQQINERITVVTDYLPAPAPPVRPEPASPPPGPRLRAYSEE</sequence>
<evidence type="ECO:0000256" key="1">
    <source>
        <dbReference type="SAM" id="MobiDB-lite"/>
    </source>
</evidence>
<dbReference type="SUPFAM" id="SSF53098">
    <property type="entry name" value="Ribonuclease H-like"/>
    <property type="match status" value="1"/>
</dbReference>
<evidence type="ECO:0000313" key="3">
    <source>
        <dbReference type="EMBL" id="MEB3512892.1"/>
    </source>
</evidence>
<accession>A0ABU6AZG7</accession>
<dbReference type="EMBL" id="JAYKYQ010000010">
    <property type="protein sequence ID" value="MEB3512944.1"/>
    <property type="molecule type" value="Genomic_DNA"/>
</dbReference>
<dbReference type="Pfam" id="PF09299">
    <property type="entry name" value="Mu-transpos_C"/>
    <property type="match status" value="1"/>
</dbReference>
<dbReference type="InterPro" id="IPR036397">
    <property type="entry name" value="RNaseH_sf"/>
</dbReference>
<comment type="caution">
    <text evidence="3">The sequence shown here is derived from an EMBL/GenBank/DDBJ whole genome shotgun (WGS) entry which is preliminary data.</text>
</comment>
<dbReference type="SUPFAM" id="SSF50610">
    <property type="entry name" value="mu transposase, C-terminal domain"/>
    <property type="match status" value="1"/>
</dbReference>
<dbReference type="Gene3D" id="2.30.30.130">
    <property type="entry name" value="Transposase, Mu, C-terminal"/>
    <property type="match status" value="1"/>
</dbReference>
<evidence type="ECO:0000313" key="4">
    <source>
        <dbReference type="EMBL" id="MEB3512944.1"/>
    </source>
</evidence>
<reference evidence="3 5" key="1">
    <citation type="submission" date="2023-12" db="EMBL/GenBank/DDBJ databases">
        <title>novel species in genus Nocarida.</title>
        <authorList>
            <person name="Li Z."/>
        </authorList>
    </citation>
    <scope>NUCLEOTIDE SEQUENCE [LARGE SCALE GENOMIC DNA]</scope>
    <source>
        <strain evidence="3 5">CDC186</strain>
    </source>
</reference>
<evidence type="ECO:0000313" key="5">
    <source>
        <dbReference type="Proteomes" id="UP001348098"/>
    </source>
</evidence>
<feature type="domain" description="Integrase catalytic" evidence="2">
    <location>
        <begin position="152"/>
        <end position="338"/>
    </location>
</feature>
<dbReference type="Gene3D" id="1.10.10.60">
    <property type="entry name" value="Homeodomain-like"/>
    <property type="match status" value="1"/>
</dbReference>
<dbReference type="Proteomes" id="UP001348098">
    <property type="component" value="Unassembled WGS sequence"/>
</dbReference>
<name>A0ABU6AZG7_9NOCA</name>
<dbReference type="SUPFAM" id="SSF46689">
    <property type="entry name" value="Homeodomain-like"/>
    <property type="match status" value="1"/>
</dbReference>
<dbReference type="PANTHER" id="PTHR35004:SF6">
    <property type="entry name" value="TRANSPOSASE"/>
    <property type="match status" value="1"/>
</dbReference>
<dbReference type="InterPro" id="IPR015378">
    <property type="entry name" value="Transposase-like_Mu_C"/>
</dbReference>
<dbReference type="Pfam" id="PF00665">
    <property type="entry name" value="rve"/>
    <property type="match status" value="1"/>
</dbReference>
<dbReference type="Gene3D" id="3.30.420.10">
    <property type="entry name" value="Ribonuclease H-like superfamily/Ribonuclease H"/>
    <property type="match status" value="1"/>
</dbReference>
<organism evidence="3 5">
    <name type="scientific">Nocardia implantans</name>
    <dbReference type="NCBI Taxonomy" id="3108168"/>
    <lineage>
        <taxon>Bacteria</taxon>
        <taxon>Bacillati</taxon>
        <taxon>Actinomycetota</taxon>
        <taxon>Actinomycetes</taxon>
        <taxon>Mycobacteriales</taxon>
        <taxon>Nocardiaceae</taxon>
        <taxon>Nocardia</taxon>
    </lineage>
</organism>
<dbReference type="Pfam" id="PF13565">
    <property type="entry name" value="HTH_32"/>
    <property type="match status" value="1"/>
</dbReference>
<dbReference type="InterPro" id="IPR012337">
    <property type="entry name" value="RNaseH-like_sf"/>
</dbReference>
<evidence type="ECO:0000259" key="2">
    <source>
        <dbReference type="PROSITE" id="PS50994"/>
    </source>
</evidence>
<keyword evidence="5" id="KW-1185">Reference proteome</keyword>
<dbReference type="PROSITE" id="PS50994">
    <property type="entry name" value="INTEGRASE"/>
    <property type="match status" value="1"/>
</dbReference>
<dbReference type="InterPro" id="IPR009057">
    <property type="entry name" value="Homeodomain-like_sf"/>
</dbReference>
<protein>
    <submittedName>
        <fullName evidence="3">Mu transposase C-terminal domain-containing protein</fullName>
    </submittedName>
</protein>
<feature type="region of interest" description="Disordered" evidence="1">
    <location>
        <begin position="454"/>
        <end position="479"/>
    </location>
</feature>
<dbReference type="InterPro" id="IPR001584">
    <property type="entry name" value="Integrase_cat-core"/>
</dbReference>
<proteinExistence type="predicted"/>
<dbReference type="InterPro" id="IPR009004">
    <property type="entry name" value="Transposase_Mu_C"/>
</dbReference>
<dbReference type="EMBL" id="JAYKYQ010000010">
    <property type="protein sequence ID" value="MEB3512892.1"/>
    <property type="molecule type" value="Genomic_DNA"/>
</dbReference>
<dbReference type="RefSeq" id="WP_323124764.1">
    <property type="nucleotide sequence ID" value="NZ_JAYESH010000033.1"/>
</dbReference>
<dbReference type="PANTHER" id="PTHR35004">
    <property type="entry name" value="TRANSPOSASE RV3428C-RELATED"/>
    <property type="match status" value="1"/>
</dbReference>